<dbReference type="EMBL" id="CAJPEX010005460">
    <property type="protein sequence ID" value="CAG0923613.1"/>
    <property type="molecule type" value="Genomic_DNA"/>
</dbReference>
<dbReference type="Proteomes" id="UP000678499">
    <property type="component" value="Unassembled WGS sequence"/>
</dbReference>
<evidence type="ECO:0000313" key="3">
    <source>
        <dbReference type="Proteomes" id="UP000678499"/>
    </source>
</evidence>
<feature type="compositionally biased region" description="Basic and acidic residues" evidence="1">
    <location>
        <begin position="132"/>
        <end position="146"/>
    </location>
</feature>
<feature type="compositionally biased region" description="Polar residues" evidence="1">
    <location>
        <begin position="99"/>
        <end position="108"/>
    </location>
</feature>
<accession>A0A7R9BXI6</accession>
<feature type="compositionally biased region" description="Basic and acidic residues" evidence="1">
    <location>
        <begin position="8"/>
        <end position="21"/>
    </location>
</feature>
<feature type="compositionally biased region" description="Basic and acidic residues" evidence="1">
    <location>
        <begin position="41"/>
        <end position="54"/>
    </location>
</feature>
<gene>
    <name evidence="2" type="ORF">NMOB1V02_LOCUS11076</name>
</gene>
<dbReference type="EMBL" id="OA887497">
    <property type="protein sequence ID" value="CAD7283461.1"/>
    <property type="molecule type" value="Genomic_DNA"/>
</dbReference>
<keyword evidence="3" id="KW-1185">Reference proteome</keyword>
<evidence type="ECO:0000256" key="1">
    <source>
        <dbReference type="SAM" id="MobiDB-lite"/>
    </source>
</evidence>
<dbReference type="AlphaFoldDB" id="A0A7R9BXI6"/>
<evidence type="ECO:0000313" key="2">
    <source>
        <dbReference type="EMBL" id="CAD7283461.1"/>
    </source>
</evidence>
<protein>
    <submittedName>
        <fullName evidence="2">Uncharacterized protein</fullName>
    </submittedName>
</protein>
<proteinExistence type="predicted"/>
<reference evidence="2" key="1">
    <citation type="submission" date="2020-11" db="EMBL/GenBank/DDBJ databases">
        <authorList>
            <person name="Tran Van P."/>
        </authorList>
    </citation>
    <scope>NUCLEOTIDE SEQUENCE</scope>
</reference>
<feature type="region of interest" description="Disordered" evidence="1">
    <location>
        <begin position="41"/>
        <end position="170"/>
    </location>
</feature>
<sequence>MGVAASRKSLDISSKVEKDTSDELVAAVPEDAKVLVCDSLERNADGATERKETLNIDESAGVSNDERTEDETKSNLSAEQVTGAPGTKESEDDDEQKSTQKSEVNANSGAEVKSVACEKVSEDPANGTAIPDKSDEVILGEKDKDIGINSADPPTDPPPPPPPSSDHEDA</sequence>
<feature type="region of interest" description="Disordered" evidence="1">
    <location>
        <begin position="1"/>
        <end position="23"/>
    </location>
</feature>
<name>A0A7R9BXI6_9CRUS</name>
<feature type="compositionally biased region" description="Basic and acidic residues" evidence="1">
    <location>
        <begin position="64"/>
        <end position="73"/>
    </location>
</feature>
<organism evidence="2">
    <name type="scientific">Notodromas monacha</name>
    <dbReference type="NCBI Taxonomy" id="399045"/>
    <lineage>
        <taxon>Eukaryota</taxon>
        <taxon>Metazoa</taxon>
        <taxon>Ecdysozoa</taxon>
        <taxon>Arthropoda</taxon>
        <taxon>Crustacea</taxon>
        <taxon>Oligostraca</taxon>
        <taxon>Ostracoda</taxon>
        <taxon>Podocopa</taxon>
        <taxon>Podocopida</taxon>
        <taxon>Cypridocopina</taxon>
        <taxon>Cypridoidea</taxon>
        <taxon>Cyprididae</taxon>
        <taxon>Notodromas</taxon>
    </lineage>
</organism>
<feature type="compositionally biased region" description="Pro residues" evidence="1">
    <location>
        <begin position="154"/>
        <end position="164"/>
    </location>
</feature>